<dbReference type="AlphaFoldDB" id="G0W8N9"/>
<dbReference type="PANTHER" id="PTHR47107:SF1">
    <property type="entry name" value="CERAMIDE-BINDING PROTEIN SVF1-RELATED"/>
    <property type="match status" value="1"/>
</dbReference>
<comment type="similarity">
    <text evidence="2">Belongs to the SVF1 family.</text>
</comment>
<evidence type="ECO:0000259" key="6">
    <source>
        <dbReference type="Pfam" id="PF17187"/>
    </source>
</evidence>
<dbReference type="InterPro" id="IPR013931">
    <property type="entry name" value="Svf1-like_N"/>
</dbReference>
<evidence type="ECO:0000256" key="4">
    <source>
        <dbReference type="SAM" id="MobiDB-lite"/>
    </source>
</evidence>
<dbReference type="GO" id="GO:0005737">
    <property type="term" value="C:cytoplasm"/>
    <property type="evidence" value="ECO:0007669"/>
    <property type="project" value="UniProtKB-SubCell"/>
</dbReference>
<feature type="region of interest" description="Disordered" evidence="4">
    <location>
        <begin position="1"/>
        <end position="42"/>
    </location>
</feature>
<dbReference type="EMBL" id="HE580269">
    <property type="protein sequence ID" value="CCD24150.1"/>
    <property type="molecule type" value="Genomic_DNA"/>
</dbReference>
<gene>
    <name evidence="7" type="primary">NDAI0C04910</name>
    <name evidence="7" type="ordered locus">NDAI_0C04910</name>
</gene>
<name>G0W8N9_NAUDC</name>
<organism evidence="7 8">
    <name type="scientific">Naumovozyma dairenensis (strain ATCC 10597 / BCRC 20456 / CBS 421 / NBRC 0211 / NRRL Y-12639)</name>
    <name type="common">Saccharomyces dairenensis</name>
    <dbReference type="NCBI Taxonomy" id="1071378"/>
    <lineage>
        <taxon>Eukaryota</taxon>
        <taxon>Fungi</taxon>
        <taxon>Dikarya</taxon>
        <taxon>Ascomycota</taxon>
        <taxon>Saccharomycotina</taxon>
        <taxon>Saccharomycetes</taxon>
        <taxon>Saccharomycetales</taxon>
        <taxon>Saccharomycetaceae</taxon>
        <taxon>Naumovozyma</taxon>
    </lineage>
</organism>
<reference evidence="7 8" key="1">
    <citation type="journal article" date="2011" name="Proc. Natl. Acad. Sci. U.S.A.">
        <title>Evolutionary erosion of yeast sex chromosomes by mating-type switching accidents.</title>
        <authorList>
            <person name="Gordon J.L."/>
            <person name="Armisen D."/>
            <person name="Proux-Wera E."/>
            <person name="Oheigeartaigh S.S."/>
            <person name="Byrne K.P."/>
            <person name="Wolfe K.H."/>
        </authorList>
    </citation>
    <scope>NUCLEOTIDE SEQUENCE [LARGE SCALE GENOMIC DNA]</scope>
    <source>
        <strain evidence="8">ATCC 10597 / BCRC 20456 / CBS 421 / NBRC 0211 / NRRL Y-12639</strain>
    </source>
</reference>
<evidence type="ECO:0000259" key="5">
    <source>
        <dbReference type="Pfam" id="PF08622"/>
    </source>
</evidence>
<sequence>MSGSKTDKTKFLPVRTVNPNDPVVNNEDSNNNNNNNNNNNRSYTLINDYSALEIFCASKRSHSSGKNKTTSLLKSLKPPSIDTRVETETLYFTDLNNNVCGFVQILYSNVMGGIYKGFQMNFKMFETNESQVKFSIWESIKIPNVVTFDKFSIVSDIITFQIIPNGPRSEKNNNKNKGCSLGKLLIIVNLPHGENTSDLQINLKVDLYQGFKMNPDGTSYFLDKSIHRNDQSRENVKSSRYLRHVFVPRGICEGTISYKDKATNKSFDFDFEKVPVCYLDAVQGMVPNKAASKWNFMTFQSLTYSILLLEYTTTRDFKYGTVTTWAISRDEEIISIGSQVNNTNIVKFKSTILDKETGWEYPSAIKFNLFLHDDADANDKFEEDNLNLVNRYDIFHELPSIVKNIASEFVHINPYLYQYCQRSKFRNEEGISIVESTFISR</sequence>
<dbReference type="Pfam" id="PF17187">
    <property type="entry name" value="Svf1_C"/>
    <property type="match status" value="1"/>
</dbReference>
<evidence type="ECO:0000256" key="3">
    <source>
        <dbReference type="ARBA" id="ARBA00022490"/>
    </source>
</evidence>
<dbReference type="Pfam" id="PF08622">
    <property type="entry name" value="Svf1"/>
    <property type="match status" value="1"/>
</dbReference>
<dbReference type="eggNOG" id="ENOG502QQBB">
    <property type="taxonomic scope" value="Eukaryota"/>
</dbReference>
<accession>G0W8N9</accession>
<evidence type="ECO:0000313" key="7">
    <source>
        <dbReference type="EMBL" id="CCD24150.1"/>
    </source>
</evidence>
<feature type="compositionally biased region" description="Basic and acidic residues" evidence="4">
    <location>
        <begin position="1"/>
        <end position="10"/>
    </location>
</feature>
<evidence type="ECO:0008006" key="9">
    <source>
        <dbReference type="Google" id="ProtNLM"/>
    </source>
</evidence>
<dbReference type="HOGENOM" id="CLU_030205_2_0_1"/>
<dbReference type="InterPro" id="IPR051385">
    <property type="entry name" value="Ceramide-binding_SVF1"/>
</dbReference>
<keyword evidence="3" id="KW-0963">Cytoplasm</keyword>
<dbReference type="OrthoDB" id="2590239at2759"/>
<feature type="domain" description="Svf1-like N-terminal" evidence="5">
    <location>
        <begin position="85"/>
        <end position="283"/>
    </location>
</feature>
<feature type="domain" description="Svf1-like C-terminal" evidence="6">
    <location>
        <begin position="285"/>
        <end position="440"/>
    </location>
</feature>
<evidence type="ECO:0000256" key="1">
    <source>
        <dbReference type="ARBA" id="ARBA00004496"/>
    </source>
</evidence>
<dbReference type="Proteomes" id="UP000000689">
    <property type="component" value="Chromosome 3"/>
</dbReference>
<comment type="subcellular location">
    <subcellularLocation>
        <location evidence="1">Cytoplasm</location>
    </subcellularLocation>
</comment>
<dbReference type="OMA" id="CMEFTTT"/>
<dbReference type="GeneID" id="11496622"/>
<feature type="compositionally biased region" description="Low complexity" evidence="4">
    <location>
        <begin position="18"/>
        <end position="40"/>
    </location>
</feature>
<proteinExistence type="inferred from homology"/>
<dbReference type="InterPro" id="IPR033394">
    <property type="entry name" value="Svf1-like_C"/>
</dbReference>
<protein>
    <recommendedName>
        <fullName evidence="9">Svf1-like C-terminal domain-containing protein</fullName>
    </recommendedName>
</protein>
<evidence type="ECO:0000313" key="8">
    <source>
        <dbReference type="Proteomes" id="UP000000689"/>
    </source>
</evidence>
<evidence type="ECO:0000256" key="2">
    <source>
        <dbReference type="ARBA" id="ARBA00009069"/>
    </source>
</evidence>
<dbReference type="KEGG" id="ndi:NDAI_0C04910"/>
<dbReference type="RefSeq" id="XP_003669393.1">
    <property type="nucleotide sequence ID" value="XM_003669345.1"/>
</dbReference>
<dbReference type="GO" id="GO:0006979">
    <property type="term" value="P:response to oxidative stress"/>
    <property type="evidence" value="ECO:0007669"/>
    <property type="project" value="InterPro"/>
</dbReference>
<dbReference type="PANTHER" id="PTHR47107">
    <property type="entry name" value="SVF1-LIKE PROTEIN YDR222W-RELATED"/>
    <property type="match status" value="1"/>
</dbReference>
<keyword evidence="8" id="KW-1185">Reference proteome</keyword>